<dbReference type="SUPFAM" id="SSF161098">
    <property type="entry name" value="MetI-like"/>
    <property type="match status" value="1"/>
</dbReference>
<evidence type="ECO:0000259" key="8">
    <source>
        <dbReference type="PROSITE" id="PS50928"/>
    </source>
</evidence>
<dbReference type="InterPro" id="IPR000515">
    <property type="entry name" value="MetI-like"/>
</dbReference>
<comment type="similarity">
    <text evidence="7">Belongs to the binding-protein-dependent transport system permease family.</text>
</comment>
<keyword evidence="4 7" id="KW-0812">Transmembrane</keyword>
<evidence type="ECO:0000256" key="5">
    <source>
        <dbReference type="ARBA" id="ARBA00022989"/>
    </source>
</evidence>
<feature type="transmembrane region" description="Helical" evidence="7">
    <location>
        <begin position="264"/>
        <end position="289"/>
    </location>
</feature>
<dbReference type="PANTHER" id="PTHR30151:SF0">
    <property type="entry name" value="ABC TRANSPORTER PERMEASE PROTEIN MJ0413-RELATED"/>
    <property type="match status" value="1"/>
</dbReference>
<keyword evidence="2 7" id="KW-0813">Transport</keyword>
<comment type="subcellular location">
    <subcellularLocation>
        <location evidence="1 7">Cell membrane</location>
        <topology evidence="1 7">Multi-pass membrane protein</topology>
    </subcellularLocation>
</comment>
<dbReference type="Gene3D" id="1.10.3720.10">
    <property type="entry name" value="MetI-like"/>
    <property type="match status" value="1"/>
</dbReference>
<keyword evidence="6 7" id="KW-0472">Membrane</keyword>
<dbReference type="EMBL" id="CP037939">
    <property type="protein sequence ID" value="QBR48436.1"/>
    <property type="molecule type" value="Genomic_DNA"/>
</dbReference>
<feature type="transmembrane region" description="Helical" evidence="7">
    <location>
        <begin position="24"/>
        <end position="48"/>
    </location>
</feature>
<sequence length="305" mass="33713">MLIGIVLVVHNVLPNSVTNFEKPQPYFNILLIVGFLLCLLLAGVNTVITKKITLFQYNSPRIGVVFTLVGIYDLATAKFGWINTLFFPNPDKIFGALVNNSTLLLKCLGYSVWLLVIGWVIGGILGVVTGVLIGWSTNWHYWLDPFVKFLGPIPPTVLIPIALSAFPTSFAASAFLLALSMWFPVTILTNSGIASVRVDYLEVADTMGATTLQKIFKVALPASLPSIFVGLFNGICASFITLMVAEMLGVKYGLGWYINWQREIMGYANVYAGLIVLAIAFSLIITILFKIRDHFLKWQEGLIKW</sequence>
<evidence type="ECO:0000313" key="10">
    <source>
        <dbReference type="Proteomes" id="UP000295756"/>
    </source>
</evidence>
<evidence type="ECO:0000256" key="6">
    <source>
        <dbReference type="ARBA" id="ARBA00023136"/>
    </source>
</evidence>
<feature type="transmembrane region" description="Helical" evidence="7">
    <location>
        <begin position="157"/>
        <end position="179"/>
    </location>
</feature>
<keyword evidence="3" id="KW-1003">Cell membrane</keyword>
<accession>A0ABX5SM38</accession>
<keyword evidence="5 7" id="KW-1133">Transmembrane helix</keyword>
<dbReference type="CDD" id="cd06261">
    <property type="entry name" value="TM_PBP2"/>
    <property type="match status" value="1"/>
</dbReference>
<evidence type="ECO:0000256" key="3">
    <source>
        <dbReference type="ARBA" id="ARBA00022475"/>
    </source>
</evidence>
<dbReference type="Proteomes" id="UP000295756">
    <property type="component" value="Chromosome"/>
</dbReference>
<dbReference type="InterPro" id="IPR035906">
    <property type="entry name" value="MetI-like_sf"/>
</dbReference>
<evidence type="ECO:0000256" key="2">
    <source>
        <dbReference type="ARBA" id="ARBA00022448"/>
    </source>
</evidence>
<feature type="transmembrane region" description="Helical" evidence="7">
    <location>
        <begin position="112"/>
        <end position="137"/>
    </location>
</feature>
<protein>
    <submittedName>
        <fullName evidence="9">ABC transporter permease subunit</fullName>
    </submittedName>
</protein>
<reference evidence="9 10" key="1">
    <citation type="submission" date="2019-03" db="EMBL/GenBank/DDBJ databases">
        <title>Complete Genome Sequence of Leuconostoc kimchii strain NKJ218 Isolated from Homemade Kimchi.</title>
        <authorList>
            <person name="Jung J.Y."/>
            <person name="Jin H.M."/>
            <person name="Jung J.-W."/>
            <person name="Lee S.-Y."/>
            <person name="Ryu B.-G."/>
            <person name="Han S.-S."/>
            <person name="Kang H.K."/>
            <person name="Choi H.W."/>
            <person name="Chung E.J."/>
            <person name="Choi K.-M."/>
        </authorList>
    </citation>
    <scope>NUCLEOTIDE SEQUENCE [LARGE SCALE GENOMIC DNA]</scope>
    <source>
        <strain evidence="9 10">NKJ218</strain>
    </source>
</reference>
<organism evidence="9 10">
    <name type="scientific">Leuconostoc kimchii</name>
    <dbReference type="NCBI Taxonomy" id="136609"/>
    <lineage>
        <taxon>Bacteria</taxon>
        <taxon>Bacillati</taxon>
        <taxon>Bacillota</taxon>
        <taxon>Bacilli</taxon>
        <taxon>Lactobacillales</taxon>
        <taxon>Lactobacillaceae</taxon>
        <taxon>Leuconostoc</taxon>
    </lineage>
</organism>
<evidence type="ECO:0000256" key="7">
    <source>
        <dbReference type="RuleBase" id="RU363032"/>
    </source>
</evidence>
<evidence type="ECO:0000313" key="9">
    <source>
        <dbReference type="EMBL" id="QBR48436.1"/>
    </source>
</evidence>
<dbReference type="RefSeq" id="WP_013102588.1">
    <property type="nucleotide sequence ID" value="NZ_CP037939.1"/>
</dbReference>
<dbReference type="Pfam" id="PF00528">
    <property type="entry name" value="BPD_transp_1"/>
    <property type="match status" value="1"/>
</dbReference>
<evidence type="ECO:0000256" key="1">
    <source>
        <dbReference type="ARBA" id="ARBA00004651"/>
    </source>
</evidence>
<dbReference type="PROSITE" id="PS50928">
    <property type="entry name" value="ABC_TM1"/>
    <property type="match status" value="1"/>
</dbReference>
<gene>
    <name evidence="9" type="ORF">EW139_03830</name>
</gene>
<proteinExistence type="inferred from homology"/>
<name>A0ABX5SM38_9LACO</name>
<feature type="transmembrane region" description="Helical" evidence="7">
    <location>
        <begin position="222"/>
        <end position="244"/>
    </location>
</feature>
<keyword evidence="10" id="KW-1185">Reference proteome</keyword>
<feature type="domain" description="ABC transmembrane type-1" evidence="8">
    <location>
        <begin position="108"/>
        <end position="289"/>
    </location>
</feature>
<dbReference type="PANTHER" id="PTHR30151">
    <property type="entry name" value="ALKANE SULFONATE ABC TRANSPORTER-RELATED, MEMBRANE SUBUNIT"/>
    <property type="match status" value="1"/>
</dbReference>
<evidence type="ECO:0000256" key="4">
    <source>
        <dbReference type="ARBA" id="ARBA00022692"/>
    </source>
</evidence>